<dbReference type="PRINTS" id="PR00599">
    <property type="entry name" value="MAPEPTIDASE"/>
</dbReference>
<protein>
    <submittedName>
        <fullName evidence="5">Xaa-Pro dipeptidase</fullName>
    </submittedName>
</protein>
<name>A0A1S2LPS1_9BACI</name>
<dbReference type="InterPro" id="IPR001714">
    <property type="entry name" value="Pept_M24_MAP"/>
</dbReference>
<dbReference type="OrthoDB" id="9806388at2"/>
<dbReference type="SUPFAM" id="SSF55920">
    <property type="entry name" value="Creatinase/aminopeptidase"/>
    <property type="match status" value="1"/>
</dbReference>
<dbReference type="Pfam" id="PF01321">
    <property type="entry name" value="Creatinase_N"/>
    <property type="match status" value="1"/>
</dbReference>
<dbReference type="Gene3D" id="3.90.230.10">
    <property type="entry name" value="Creatinase/methionine aminopeptidase superfamily"/>
    <property type="match status" value="1"/>
</dbReference>
<dbReference type="GO" id="GO:0008235">
    <property type="term" value="F:metalloexopeptidase activity"/>
    <property type="evidence" value="ECO:0007669"/>
    <property type="project" value="UniProtKB-ARBA"/>
</dbReference>
<evidence type="ECO:0000313" key="6">
    <source>
        <dbReference type="Proteomes" id="UP000180098"/>
    </source>
</evidence>
<gene>
    <name evidence="5" type="ORF">BKP35_06435</name>
</gene>
<dbReference type="Proteomes" id="UP000180098">
    <property type="component" value="Unassembled WGS sequence"/>
</dbReference>
<dbReference type="InterPro" id="IPR000587">
    <property type="entry name" value="Creatinase_N"/>
</dbReference>
<dbReference type="AlphaFoldDB" id="A0A1S2LPS1"/>
<keyword evidence="6" id="KW-1185">Reference proteome</keyword>
<evidence type="ECO:0000313" key="5">
    <source>
        <dbReference type="EMBL" id="OIJ14512.1"/>
    </source>
</evidence>
<dbReference type="GO" id="GO:0046872">
    <property type="term" value="F:metal ion binding"/>
    <property type="evidence" value="ECO:0007669"/>
    <property type="project" value="UniProtKB-KW"/>
</dbReference>
<dbReference type="PROSITE" id="PS00491">
    <property type="entry name" value="PROLINE_PEPTIDASE"/>
    <property type="match status" value="1"/>
</dbReference>
<dbReference type="RefSeq" id="WP_071312552.1">
    <property type="nucleotide sequence ID" value="NZ_MLQQ01000006.1"/>
</dbReference>
<proteinExistence type="predicted"/>
<dbReference type="EMBL" id="MLQQ01000006">
    <property type="protein sequence ID" value="OIJ14512.1"/>
    <property type="molecule type" value="Genomic_DNA"/>
</dbReference>
<accession>A0A1S2LPS1</accession>
<comment type="caution">
    <text evidence="5">The sequence shown here is derived from an EMBL/GenBank/DDBJ whole genome shotgun (WGS) entry which is preliminary data.</text>
</comment>
<feature type="domain" description="Peptidase M24" evidence="3">
    <location>
        <begin position="134"/>
        <end position="333"/>
    </location>
</feature>
<dbReference type="InterPro" id="IPR036005">
    <property type="entry name" value="Creatinase/aminopeptidase-like"/>
</dbReference>
<evidence type="ECO:0000256" key="1">
    <source>
        <dbReference type="ARBA" id="ARBA00022723"/>
    </source>
</evidence>
<keyword evidence="2" id="KW-0378">Hydrolase</keyword>
<reference evidence="5 6" key="1">
    <citation type="submission" date="2016-10" db="EMBL/GenBank/DDBJ databases">
        <title>Draft genome sequences of four alkaliphilic bacteria belonging to the Anaerobacillus genus.</title>
        <authorList>
            <person name="Bassil N.M."/>
            <person name="Lloyd J.R."/>
        </authorList>
    </citation>
    <scope>NUCLEOTIDE SEQUENCE [LARGE SCALE GENOMIC DNA]</scope>
    <source>
        <strain evidence="5 6">DSM 15340</strain>
    </source>
</reference>
<dbReference type="PANTHER" id="PTHR46112">
    <property type="entry name" value="AMINOPEPTIDASE"/>
    <property type="match status" value="1"/>
</dbReference>
<evidence type="ECO:0000256" key="2">
    <source>
        <dbReference type="ARBA" id="ARBA00022801"/>
    </source>
</evidence>
<keyword evidence="1" id="KW-0479">Metal-binding</keyword>
<organism evidence="5 6">
    <name type="scientific">Anaerobacillus arseniciselenatis</name>
    <dbReference type="NCBI Taxonomy" id="85682"/>
    <lineage>
        <taxon>Bacteria</taxon>
        <taxon>Bacillati</taxon>
        <taxon>Bacillota</taxon>
        <taxon>Bacilli</taxon>
        <taxon>Bacillales</taxon>
        <taxon>Bacillaceae</taxon>
        <taxon>Anaerobacillus</taxon>
    </lineage>
</organism>
<evidence type="ECO:0000259" key="4">
    <source>
        <dbReference type="Pfam" id="PF01321"/>
    </source>
</evidence>
<dbReference type="Pfam" id="PF00557">
    <property type="entry name" value="Peptidase_M24"/>
    <property type="match status" value="1"/>
</dbReference>
<dbReference type="InterPro" id="IPR029149">
    <property type="entry name" value="Creatin/AminoP/Spt16_N"/>
</dbReference>
<feature type="domain" description="Creatinase N-terminal" evidence="4">
    <location>
        <begin position="3"/>
        <end position="126"/>
    </location>
</feature>
<dbReference type="Gene3D" id="3.40.350.10">
    <property type="entry name" value="Creatinase/prolidase N-terminal domain"/>
    <property type="match status" value="1"/>
</dbReference>
<dbReference type="InterPro" id="IPR000994">
    <property type="entry name" value="Pept_M24"/>
</dbReference>
<evidence type="ECO:0000259" key="3">
    <source>
        <dbReference type="Pfam" id="PF00557"/>
    </source>
</evidence>
<dbReference type="PANTHER" id="PTHR46112:SF3">
    <property type="entry name" value="AMINOPEPTIDASE YPDF"/>
    <property type="match status" value="1"/>
</dbReference>
<dbReference type="InterPro" id="IPR050659">
    <property type="entry name" value="Peptidase_M24B"/>
</dbReference>
<dbReference type="SUPFAM" id="SSF53092">
    <property type="entry name" value="Creatinase/prolidase N-terminal domain"/>
    <property type="match status" value="1"/>
</dbReference>
<sequence>MKLTKLREKLNAENLDGILITNPYNRRYMSDFTGTAGVLLISLSEAKLIVDGRYIEQAHAQAQPFEIVEHHKNLLEVIAQQVKSMNITTLGYEADHTSVTQFNRYREKLNIELQNTANLVESLRIIKTEDELVQMREAAKIAEKAFQHILGVIKPGVTEREICAELIFKMQMLGAGGSSNDPIVASGWRSALPHGRATDKVIENGDMLTLDYGAVYNGYLSDMTRTVAIGEPPSELKKIYEVVFETLEFSKEKARPGLSVKEFDQLGRDYIEKHGYGKYFIHGIGHGLGLELHEAPTVVANERLEENMVFTVEPGIYISGLGGVRLEDDVVIKKDGVETLTPSSKELIIL</sequence>
<dbReference type="CDD" id="cd01092">
    <property type="entry name" value="APP-like"/>
    <property type="match status" value="1"/>
</dbReference>
<dbReference type="InterPro" id="IPR001131">
    <property type="entry name" value="Peptidase_M24B_aminopep-P_CS"/>
</dbReference>
<dbReference type="GO" id="GO:0004177">
    <property type="term" value="F:aminopeptidase activity"/>
    <property type="evidence" value="ECO:0007669"/>
    <property type="project" value="UniProtKB-ARBA"/>
</dbReference>